<keyword evidence="3" id="KW-0732">Signal</keyword>
<dbReference type="GO" id="GO:0016020">
    <property type="term" value="C:membrane"/>
    <property type="evidence" value="ECO:0007669"/>
    <property type="project" value="InterPro"/>
</dbReference>
<gene>
    <name evidence="5" type="ORF">FB391_3403</name>
</gene>
<feature type="domain" description="EamA" evidence="4">
    <location>
        <begin position="150"/>
        <end position="282"/>
    </location>
</feature>
<evidence type="ECO:0000259" key="4">
    <source>
        <dbReference type="Pfam" id="PF00892"/>
    </source>
</evidence>
<evidence type="ECO:0000313" key="5">
    <source>
        <dbReference type="EMBL" id="TQM20267.1"/>
    </source>
</evidence>
<feature type="transmembrane region" description="Helical" evidence="2">
    <location>
        <begin position="38"/>
        <end position="54"/>
    </location>
</feature>
<dbReference type="Pfam" id="PF00892">
    <property type="entry name" value="EamA"/>
    <property type="match status" value="1"/>
</dbReference>
<dbReference type="EMBL" id="VFPE01000006">
    <property type="protein sequence ID" value="TQM20267.1"/>
    <property type="molecule type" value="Genomic_DNA"/>
</dbReference>
<dbReference type="InterPro" id="IPR037185">
    <property type="entry name" value="EmrE-like"/>
</dbReference>
<proteinExistence type="inferred from homology"/>
<protein>
    <submittedName>
        <fullName evidence="5">EamA-like transporter family protein</fullName>
    </submittedName>
</protein>
<feature type="transmembrane region" description="Helical" evidence="2">
    <location>
        <begin position="181"/>
        <end position="200"/>
    </location>
</feature>
<feature type="transmembrane region" description="Helical" evidence="2">
    <location>
        <begin position="66"/>
        <end position="92"/>
    </location>
</feature>
<keyword evidence="2" id="KW-1133">Transmembrane helix</keyword>
<feature type="transmembrane region" description="Helical" evidence="2">
    <location>
        <begin position="98"/>
        <end position="120"/>
    </location>
</feature>
<dbReference type="AlphaFoldDB" id="A0A543EFB1"/>
<comment type="similarity">
    <text evidence="1">Belongs to the EamA transporter family.</text>
</comment>
<comment type="caution">
    <text evidence="5">The sequence shown here is derived from an EMBL/GenBank/DDBJ whole genome shotgun (WGS) entry which is preliminary data.</text>
</comment>
<keyword evidence="2" id="KW-0812">Transmembrane</keyword>
<reference evidence="5 6" key="1">
    <citation type="submission" date="2019-06" db="EMBL/GenBank/DDBJ databases">
        <title>Sequencing the genomes of 1000 actinobacteria strains.</title>
        <authorList>
            <person name="Klenk H.-P."/>
        </authorList>
    </citation>
    <scope>NUCLEOTIDE SEQUENCE [LARGE SCALE GENOMIC DNA]</scope>
    <source>
        <strain evidence="5 6">DSM 105492</strain>
    </source>
</reference>
<evidence type="ECO:0000313" key="6">
    <source>
        <dbReference type="Proteomes" id="UP000320235"/>
    </source>
</evidence>
<dbReference type="InterPro" id="IPR000620">
    <property type="entry name" value="EamA_dom"/>
</dbReference>
<feature type="transmembrane region" description="Helical" evidence="2">
    <location>
        <begin position="150"/>
        <end position="169"/>
    </location>
</feature>
<accession>A0A543EFB1</accession>
<evidence type="ECO:0000256" key="1">
    <source>
        <dbReference type="ARBA" id="ARBA00007362"/>
    </source>
</evidence>
<sequence>MRSSTAAASGILAMALTGSSVAVIGATGALPSFSVQAGRYALAAAVVTAVLVVRSHRSGRRLRHPALADVGWAVAGAAAGLVGFNLVMIVGVQHAEPAVLGSAVACIPLVLAIAAPIGAGRVPSARLVLGGLVVSAGAVLVTGWGRTDAIGLLCAAGLVACEAAFTLCAARGAARLGAVGYTAWTCVVAAAAFGALALIVERPDPQALLRSIVPVLYLGLAVTAAAFVLWFAAVTRLGADRAGLCAGIAAPASVLTAVLLGAPAPAPLVWAGMALVAAGLAIGFRGQLRARAAVTSPGVPSRRSPA</sequence>
<dbReference type="RefSeq" id="WP_141896254.1">
    <property type="nucleotide sequence ID" value="NZ_BAABLH010000006.1"/>
</dbReference>
<feature type="signal peptide" evidence="3">
    <location>
        <begin position="1"/>
        <end position="22"/>
    </location>
</feature>
<feature type="transmembrane region" description="Helical" evidence="2">
    <location>
        <begin position="244"/>
        <end position="262"/>
    </location>
</feature>
<feature type="transmembrane region" description="Helical" evidence="2">
    <location>
        <begin position="268"/>
        <end position="284"/>
    </location>
</feature>
<evidence type="ECO:0000256" key="2">
    <source>
        <dbReference type="SAM" id="Phobius"/>
    </source>
</evidence>
<feature type="transmembrane region" description="Helical" evidence="2">
    <location>
        <begin position="212"/>
        <end position="232"/>
    </location>
</feature>
<feature type="transmembrane region" description="Helical" evidence="2">
    <location>
        <begin position="127"/>
        <end position="144"/>
    </location>
</feature>
<organism evidence="5 6">
    <name type="scientific">Microbacterium kyungheense</name>
    <dbReference type="NCBI Taxonomy" id="1263636"/>
    <lineage>
        <taxon>Bacteria</taxon>
        <taxon>Bacillati</taxon>
        <taxon>Actinomycetota</taxon>
        <taxon>Actinomycetes</taxon>
        <taxon>Micrococcales</taxon>
        <taxon>Microbacteriaceae</taxon>
        <taxon>Microbacterium</taxon>
    </lineage>
</organism>
<feature type="chain" id="PRO_5038862070" evidence="3">
    <location>
        <begin position="23"/>
        <end position="306"/>
    </location>
</feature>
<keyword evidence="2" id="KW-0472">Membrane</keyword>
<name>A0A543EFB1_9MICO</name>
<keyword evidence="6" id="KW-1185">Reference proteome</keyword>
<dbReference type="Proteomes" id="UP000320235">
    <property type="component" value="Unassembled WGS sequence"/>
</dbReference>
<dbReference type="SUPFAM" id="SSF103481">
    <property type="entry name" value="Multidrug resistance efflux transporter EmrE"/>
    <property type="match status" value="1"/>
</dbReference>
<dbReference type="OrthoDB" id="5150004at2"/>
<evidence type="ECO:0000256" key="3">
    <source>
        <dbReference type="SAM" id="SignalP"/>
    </source>
</evidence>